<dbReference type="AlphaFoldDB" id="A0AAN6G6A3"/>
<comment type="caution">
    <text evidence="1">The sequence shown here is derived from an EMBL/GenBank/DDBJ whole genome shotgun (WGS) entry which is preliminary data.</text>
</comment>
<reference evidence="1" key="1">
    <citation type="submission" date="2021-12" db="EMBL/GenBank/DDBJ databases">
        <title>Black yeast isolated from Biological Soil Crust.</title>
        <authorList>
            <person name="Kurbessoian T."/>
        </authorList>
    </citation>
    <scope>NUCLEOTIDE SEQUENCE</scope>
    <source>
        <strain evidence="1">CCFEE 5208</strain>
    </source>
</reference>
<dbReference type="Proteomes" id="UP001168146">
    <property type="component" value="Unassembled WGS sequence"/>
</dbReference>
<name>A0AAN6G6A3_9PEZI</name>
<evidence type="ECO:0000313" key="2">
    <source>
        <dbReference type="Proteomes" id="UP001168146"/>
    </source>
</evidence>
<gene>
    <name evidence="1" type="ORF">LTR82_000462</name>
</gene>
<sequence length="433" mass="48753">MSTNLNTTAGTNQATISLPHQIMENAGWVLPFVGYDLTNDIHPMFSRDNFPGADYDVLSPALRLASRILMSERSLTHYYTVLFVGVTAVPYPAGSGREGQAYGAFFPPTYPLSPRQTQLVQQELVKMAKSVKFRRMDFGTEGTQGMMEPGKSTQRDCYVRPGFHGLPSTVFYSEELYGRLPPDYYATMGTDFPDKLLEHYFHLVMILLHELAHSVRNSVMGDAGETVFIGASALSEAGFDYENAVFGGQLTYREGSGTDLEEWPSRVWLMHYLRTGARIYFSGQPVADVGLGWPCMRSWVLNLFTDEFWNEVSAGELIGQPPKLIGCRRYVHDCYCTTCCAEYRWDGKDVTKMPDLSTGDRSPNCCAGVPREWQAIGRRDLSDSIPAGYTLGKHGFLYFIFDNQWKSFQLSNRGFWPRHDDATCVDDDCREGL</sequence>
<organism evidence="1 2">
    <name type="scientific">Friedmanniomyces endolithicus</name>
    <dbReference type="NCBI Taxonomy" id="329885"/>
    <lineage>
        <taxon>Eukaryota</taxon>
        <taxon>Fungi</taxon>
        <taxon>Dikarya</taxon>
        <taxon>Ascomycota</taxon>
        <taxon>Pezizomycotina</taxon>
        <taxon>Dothideomycetes</taxon>
        <taxon>Dothideomycetidae</taxon>
        <taxon>Mycosphaerellales</taxon>
        <taxon>Teratosphaeriaceae</taxon>
        <taxon>Friedmanniomyces</taxon>
    </lineage>
</organism>
<accession>A0AAN6G6A3</accession>
<dbReference type="EMBL" id="JASUXU010000001">
    <property type="protein sequence ID" value="KAK0328531.1"/>
    <property type="molecule type" value="Genomic_DNA"/>
</dbReference>
<evidence type="ECO:0000313" key="1">
    <source>
        <dbReference type="EMBL" id="KAK0328531.1"/>
    </source>
</evidence>
<proteinExistence type="predicted"/>
<protein>
    <submittedName>
        <fullName evidence="1">Uncharacterized protein</fullName>
    </submittedName>
</protein>